<organism evidence="2 3">
    <name type="scientific">Catenulispora acidiphila (strain DSM 44928 / JCM 14897 / NBRC 102108 / NRRL B-24433 / ID139908)</name>
    <dbReference type="NCBI Taxonomy" id="479433"/>
    <lineage>
        <taxon>Bacteria</taxon>
        <taxon>Bacillati</taxon>
        <taxon>Actinomycetota</taxon>
        <taxon>Actinomycetes</taxon>
        <taxon>Catenulisporales</taxon>
        <taxon>Catenulisporaceae</taxon>
        <taxon>Catenulispora</taxon>
    </lineage>
</organism>
<sequence>MSGLPEGDGWVEEGDGNDRWDGWVRALDAGRPPESGGGGGRGRGARGGKGDGERREEADEQAAGSPEDRPWTPIPRQAKSVERGLIPPQRRLKKTSRSA</sequence>
<gene>
    <name evidence="2" type="ordered locus">Caci_1010</name>
</gene>
<feature type="compositionally biased region" description="Gly residues" evidence="1">
    <location>
        <begin position="35"/>
        <end position="47"/>
    </location>
</feature>
<evidence type="ECO:0000313" key="3">
    <source>
        <dbReference type="Proteomes" id="UP000000851"/>
    </source>
</evidence>
<dbReference type="HOGENOM" id="CLU_2315146_0_0_11"/>
<feature type="region of interest" description="Disordered" evidence="1">
    <location>
        <begin position="1"/>
        <end position="99"/>
    </location>
</feature>
<feature type="compositionally biased region" description="Basic residues" evidence="1">
    <location>
        <begin position="90"/>
        <end position="99"/>
    </location>
</feature>
<dbReference type="EMBL" id="CP001700">
    <property type="protein sequence ID" value="ACU69938.1"/>
    <property type="molecule type" value="Genomic_DNA"/>
</dbReference>
<evidence type="ECO:0000256" key="1">
    <source>
        <dbReference type="SAM" id="MobiDB-lite"/>
    </source>
</evidence>
<dbReference type="KEGG" id="cai:Caci_1010"/>
<evidence type="ECO:0000313" key="2">
    <source>
        <dbReference type="EMBL" id="ACU69938.1"/>
    </source>
</evidence>
<keyword evidence="3" id="KW-1185">Reference proteome</keyword>
<dbReference type="AlphaFoldDB" id="C7Q478"/>
<dbReference type="RefSeq" id="WP_012785232.1">
    <property type="nucleotide sequence ID" value="NC_013131.1"/>
</dbReference>
<reference evidence="2 3" key="1">
    <citation type="journal article" date="2009" name="Stand. Genomic Sci.">
        <title>Complete genome sequence of Catenulispora acidiphila type strain (ID 139908).</title>
        <authorList>
            <person name="Copeland A."/>
            <person name="Lapidus A."/>
            <person name="Glavina Del Rio T."/>
            <person name="Nolan M."/>
            <person name="Lucas S."/>
            <person name="Chen F."/>
            <person name="Tice H."/>
            <person name="Cheng J.F."/>
            <person name="Bruce D."/>
            <person name="Goodwin L."/>
            <person name="Pitluck S."/>
            <person name="Mikhailova N."/>
            <person name="Pati A."/>
            <person name="Ivanova N."/>
            <person name="Mavromatis K."/>
            <person name="Chen A."/>
            <person name="Palaniappan K."/>
            <person name="Chain P."/>
            <person name="Land M."/>
            <person name="Hauser L."/>
            <person name="Chang Y.J."/>
            <person name="Jeffries C.D."/>
            <person name="Chertkov O."/>
            <person name="Brettin T."/>
            <person name="Detter J.C."/>
            <person name="Han C."/>
            <person name="Ali Z."/>
            <person name="Tindall B.J."/>
            <person name="Goker M."/>
            <person name="Bristow J."/>
            <person name="Eisen J.A."/>
            <person name="Markowitz V."/>
            <person name="Hugenholtz P."/>
            <person name="Kyrpides N.C."/>
            <person name="Klenk H.P."/>
        </authorList>
    </citation>
    <scope>NUCLEOTIDE SEQUENCE [LARGE SCALE GENOMIC DNA]</scope>
    <source>
        <strain evidence="3">DSM 44928 / JCM 14897 / NBRC 102108 / NRRL B-24433 / ID139908</strain>
    </source>
</reference>
<dbReference type="Proteomes" id="UP000000851">
    <property type="component" value="Chromosome"/>
</dbReference>
<feature type="compositionally biased region" description="Basic and acidic residues" evidence="1">
    <location>
        <begin position="48"/>
        <end position="57"/>
    </location>
</feature>
<accession>C7Q478</accession>
<name>C7Q478_CATAD</name>
<protein>
    <submittedName>
        <fullName evidence="2">Uncharacterized protein</fullName>
    </submittedName>
</protein>
<dbReference type="InParanoid" id="C7Q478"/>
<proteinExistence type="predicted"/>